<dbReference type="RefSeq" id="WP_169455343.1">
    <property type="nucleotide sequence ID" value="NZ_CP051774.1"/>
</dbReference>
<accession>A0A858RLS5</accession>
<evidence type="ECO:0000256" key="1">
    <source>
        <dbReference type="SAM" id="MobiDB-lite"/>
    </source>
</evidence>
<dbReference type="AlphaFoldDB" id="A0A858RLS5"/>
<feature type="region of interest" description="Disordered" evidence="1">
    <location>
        <begin position="35"/>
        <end position="59"/>
    </location>
</feature>
<dbReference type="EMBL" id="CP051774">
    <property type="protein sequence ID" value="QJE96943.1"/>
    <property type="molecule type" value="Genomic_DNA"/>
</dbReference>
<organism evidence="2 3">
    <name type="scientific">Luteolibacter luteus</name>
    <dbReference type="NCBI Taxonomy" id="2728835"/>
    <lineage>
        <taxon>Bacteria</taxon>
        <taxon>Pseudomonadati</taxon>
        <taxon>Verrucomicrobiota</taxon>
        <taxon>Verrucomicrobiia</taxon>
        <taxon>Verrucomicrobiales</taxon>
        <taxon>Verrucomicrobiaceae</taxon>
        <taxon>Luteolibacter</taxon>
    </lineage>
</organism>
<keyword evidence="3" id="KW-1185">Reference proteome</keyword>
<name>A0A858RLS5_9BACT</name>
<dbReference type="KEGG" id="luo:HHL09_14485"/>
<gene>
    <name evidence="2" type="ORF">HHL09_14485</name>
</gene>
<evidence type="ECO:0000313" key="3">
    <source>
        <dbReference type="Proteomes" id="UP000501812"/>
    </source>
</evidence>
<proteinExistence type="predicted"/>
<protein>
    <submittedName>
        <fullName evidence="2">Uncharacterized protein</fullName>
    </submittedName>
</protein>
<evidence type="ECO:0000313" key="2">
    <source>
        <dbReference type="EMBL" id="QJE96943.1"/>
    </source>
</evidence>
<reference evidence="2 3" key="1">
    <citation type="submission" date="2020-04" db="EMBL/GenBank/DDBJ databases">
        <title>Luteolibacter sp. G-1-1-1 isolated from soil.</title>
        <authorList>
            <person name="Dahal R.H."/>
        </authorList>
    </citation>
    <scope>NUCLEOTIDE SEQUENCE [LARGE SCALE GENOMIC DNA]</scope>
    <source>
        <strain evidence="2 3">G-1-1-1</strain>
    </source>
</reference>
<sequence>MPLPKTSASRTQRVIALAAATAVAVVLTAVVYHRNSSTPPSPDIQDSAKKPSSRPTDTDLSAKISAMKARLEATMSSLQETTLELEAARRKALEANPELAKAYETSKLYGELATASSYESSEVATWWHQQHIDDTWKPEMLSARNKILLQEWQASLDDPQSKGWLESMLADERFLNKVEVLSHGKIWSDPQAAIPEIPPPEILNQALAGGPESLQLTAAESQSLPERIQEIMREQAEICVLGEASTRFYQNNQGPEVAALETKRAKLAEIAQNIHRELGDYQRTTQKQDK</sequence>
<dbReference type="Proteomes" id="UP000501812">
    <property type="component" value="Chromosome"/>
</dbReference>